<reference evidence="4 5" key="1">
    <citation type="submission" date="2023-03" db="EMBL/GenBank/DDBJ databases">
        <title>Genome insight into feeding habits of ladybird beetles.</title>
        <authorList>
            <person name="Li H.-S."/>
            <person name="Huang Y.-H."/>
            <person name="Pang H."/>
        </authorList>
    </citation>
    <scope>NUCLEOTIDE SEQUENCE [LARGE SCALE GENOMIC DNA]</scope>
    <source>
        <strain evidence="4">SYSU_2023b</strain>
        <tissue evidence="4">Whole body</tissue>
    </source>
</reference>
<dbReference type="InterPro" id="IPR036400">
    <property type="entry name" value="Cyt_B5-like_heme/steroid_sf"/>
</dbReference>
<feature type="chain" id="PRO_5043486447" description="Cytochrome b5 heme-binding domain-containing protein" evidence="2">
    <location>
        <begin position="21"/>
        <end position="245"/>
    </location>
</feature>
<organism evidence="4 5">
    <name type="scientific">Henosepilachna vigintioctopunctata</name>
    <dbReference type="NCBI Taxonomy" id="420089"/>
    <lineage>
        <taxon>Eukaryota</taxon>
        <taxon>Metazoa</taxon>
        <taxon>Ecdysozoa</taxon>
        <taxon>Arthropoda</taxon>
        <taxon>Hexapoda</taxon>
        <taxon>Insecta</taxon>
        <taxon>Pterygota</taxon>
        <taxon>Neoptera</taxon>
        <taxon>Endopterygota</taxon>
        <taxon>Coleoptera</taxon>
        <taxon>Polyphaga</taxon>
        <taxon>Cucujiformia</taxon>
        <taxon>Coccinelloidea</taxon>
        <taxon>Coccinellidae</taxon>
        <taxon>Epilachninae</taxon>
        <taxon>Epilachnini</taxon>
        <taxon>Henosepilachna</taxon>
    </lineage>
</organism>
<comment type="similarity">
    <text evidence="1">Belongs to the cytochrome b5 family. MAPR subfamily.</text>
</comment>
<dbReference type="GO" id="GO:0016020">
    <property type="term" value="C:membrane"/>
    <property type="evidence" value="ECO:0007669"/>
    <property type="project" value="TreeGrafter"/>
</dbReference>
<dbReference type="AlphaFoldDB" id="A0AAW1TYY7"/>
<feature type="domain" description="Cytochrome b5 heme-binding" evidence="3">
    <location>
        <begin position="37"/>
        <end position="132"/>
    </location>
</feature>
<dbReference type="SMART" id="SM01117">
    <property type="entry name" value="Cyt-b5"/>
    <property type="match status" value="1"/>
</dbReference>
<comment type="caution">
    <text evidence="4">The sequence shown here is derived from an EMBL/GenBank/DDBJ whole genome shotgun (WGS) entry which is preliminary data.</text>
</comment>
<gene>
    <name evidence="4" type="ORF">WA026_022138</name>
</gene>
<name>A0AAW1TYY7_9CUCU</name>
<protein>
    <recommendedName>
        <fullName evidence="3">Cytochrome b5 heme-binding domain-containing protein</fullName>
    </recommendedName>
</protein>
<dbReference type="PANTHER" id="PTHR10281:SF4">
    <property type="entry name" value="NEUFERRICIN"/>
    <property type="match status" value="1"/>
</dbReference>
<evidence type="ECO:0000313" key="4">
    <source>
        <dbReference type="EMBL" id="KAK9873332.1"/>
    </source>
</evidence>
<evidence type="ECO:0000259" key="3">
    <source>
        <dbReference type="SMART" id="SM01117"/>
    </source>
</evidence>
<dbReference type="Gene3D" id="3.10.120.10">
    <property type="entry name" value="Cytochrome b5-like heme/steroid binding domain"/>
    <property type="match status" value="1"/>
</dbReference>
<keyword evidence="2" id="KW-0732">Signal</keyword>
<dbReference type="PANTHER" id="PTHR10281">
    <property type="entry name" value="MEMBRANE-ASSOCIATED PROGESTERONE RECEPTOR COMPONENT-RELATED"/>
    <property type="match status" value="1"/>
</dbReference>
<dbReference type="SUPFAM" id="SSF55856">
    <property type="entry name" value="Cytochrome b5-like heme/steroid binding domain"/>
    <property type="match status" value="1"/>
</dbReference>
<feature type="signal peptide" evidence="2">
    <location>
        <begin position="1"/>
        <end position="20"/>
    </location>
</feature>
<dbReference type="GO" id="GO:0012505">
    <property type="term" value="C:endomembrane system"/>
    <property type="evidence" value="ECO:0007669"/>
    <property type="project" value="TreeGrafter"/>
</dbReference>
<evidence type="ECO:0000256" key="1">
    <source>
        <dbReference type="ARBA" id="ARBA00038357"/>
    </source>
</evidence>
<dbReference type="InterPro" id="IPR001199">
    <property type="entry name" value="Cyt_B5-like_heme/steroid-bd"/>
</dbReference>
<evidence type="ECO:0000313" key="5">
    <source>
        <dbReference type="Proteomes" id="UP001431783"/>
    </source>
</evidence>
<proteinExistence type="inferred from homology"/>
<dbReference type="Pfam" id="PF00173">
    <property type="entry name" value="Cyt-b5"/>
    <property type="match status" value="1"/>
</dbReference>
<evidence type="ECO:0000256" key="2">
    <source>
        <dbReference type="SAM" id="SignalP"/>
    </source>
</evidence>
<sequence>MLEKFIIFSLSTLLIGIYLAKDNFLESDEGSEPLTLFTPSSLSDFDGKTSKLLYLSILGEVFDVTSGNKHYGPGASYNFFIGKDATRNFVDGNFECKTNCDDATGLSAQELRALENWLKFYKKSYSHVGKLIGRYYDEEGNLTPYGKEIHTLIKKALEDETEEDRLKMRYPGCNMEWDLDRGSHFWCSDQSGGIKRNWIGVPRKLFAPGSKKFRCACIKEEDLKMNNIKEYDNCNPNSAECFEKQ</sequence>
<dbReference type="Proteomes" id="UP001431783">
    <property type="component" value="Unassembled WGS sequence"/>
</dbReference>
<accession>A0AAW1TYY7</accession>
<dbReference type="EMBL" id="JARQZJ010000018">
    <property type="protein sequence ID" value="KAK9873332.1"/>
    <property type="molecule type" value="Genomic_DNA"/>
</dbReference>
<keyword evidence="5" id="KW-1185">Reference proteome</keyword>
<dbReference type="InterPro" id="IPR050577">
    <property type="entry name" value="MAPR/NEUFC/NENF-like"/>
</dbReference>